<sequence length="48" mass="5854">MEFDDGYLQPEKQIRTNRRPMAITVMILFTYLRREFVYGWNQPSGIDR</sequence>
<proteinExistence type="predicted"/>
<gene>
    <name evidence="1" type="ORF">NCTC12157_01048</name>
</gene>
<reference evidence="1 2" key="1">
    <citation type="submission" date="2018-06" db="EMBL/GenBank/DDBJ databases">
        <authorList>
            <consortium name="Pathogen Informatics"/>
            <person name="Doyle S."/>
        </authorList>
    </citation>
    <scope>NUCLEOTIDE SEQUENCE [LARGE SCALE GENOMIC DNA]</scope>
    <source>
        <strain evidence="1 2">NCTC12157</strain>
    </source>
</reference>
<dbReference type="Proteomes" id="UP000254304">
    <property type="component" value="Unassembled WGS sequence"/>
</dbReference>
<dbReference type="EMBL" id="UGGO01000001">
    <property type="protein sequence ID" value="STQ43360.1"/>
    <property type="molecule type" value="Genomic_DNA"/>
</dbReference>
<accession>A0A377N8H6</accession>
<evidence type="ECO:0000313" key="2">
    <source>
        <dbReference type="Proteomes" id="UP000254304"/>
    </source>
</evidence>
<dbReference type="AlphaFoldDB" id="A0A377N8H6"/>
<evidence type="ECO:0000313" key="1">
    <source>
        <dbReference type="EMBL" id="STQ43360.1"/>
    </source>
</evidence>
<organism evidence="1 2">
    <name type="scientific">Ewingella americana</name>
    <dbReference type="NCBI Taxonomy" id="41202"/>
    <lineage>
        <taxon>Bacteria</taxon>
        <taxon>Pseudomonadati</taxon>
        <taxon>Pseudomonadota</taxon>
        <taxon>Gammaproteobacteria</taxon>
        <taxon>Enterobacterales</taxon>
        <taxon>Yersiniaceae</taxon>
        <taxon>Ewingella</taxon>
    </lineage>
</organism>
<name>A0A377N8H6_9GAMM</name>
<protein>
    <submittedName>
        <fullName evidence="1">Uncharacterized protein</fullName>
    </submittedName>
</protein>